<keyword evidence="1" id="KW-0732">Signal</keyword>
<dbReference type="RefSeq" id="WP_079571187.1">
    <property type="nucleotide sequence ID" value="NZ_LT670818.1"/>
</dbReference>
<reference evidence="2 3" key="1">
    <citation type="submission" date="2016-11" db="EMBL/GenBank/DDBJ databases">
        <authorList>
            <person name="Jaros S."/>
            <person name="Januszkiewicz K."/>
            <person name="Wedrychowicz H."/>
        </authorList>
    </citation>
    <scope>NUCLEOTIDE SEQUENCE [LARGE SCALE GENOMIC DNA]</scope>
    <source>
        <strain evidence="2 3">GAS242</strain>
    </source>
</reference>
<dbReference type="AlphaFoldDB" id="A0A1M5TRQ4"/>
<evidence type="ECO:0000313" key="2">
    <source>
        <dbReference type="EMBL" id="SHH53340.1"/>
    </source>
</evidence>
<evidence type="ECO:0000256" key="1">
    <source>
        <dbReference type="SAM" id="SignalP"/>
    </source>
</evidence>
<sequence>MRQTISGLVAAFAVMVAGAAPAMACGGGLFQGSCSPCGQAYVEPCAQPQVYQPPVYVPPAPVYSGCNTCGRGWGYERLVEPETQYYAALMRHQYYYVNQGPTYTGPGDFAPRPTYYEGAYGPRVYGHRAHPYYRHHGYGYSTHPGYRYGYAHHSMH</sequence>
<dbReference type="EMBL" id="LT670818">
    <property type="protein sequence ID" value="SHH53340.1"/>
    <property type="molecule type" value="Genomic_DNA"/>
</dbReference>
<dbReference type="OrthoDB" id="8130162at2"/>
<organism evidence="2 3">
    <name type="scientific">Bradyrhizobium erythrophlei</name>
    <dbReference type="NCBI Taxonomy" id="1437360"/>
    <lineage>
        <taxon>Bacteria</taxon>
        <taxon>Pseudomonadati</taxon>
        <taxon>Pseudomonadota</taxon>
        <taxon>Alphaproteobacteria</taxon>
        <taxon>Hyphomicrobiales</taxon>
        <taxon>Nitrobacteraceae</taxon>
        <taxon>Bradyrhizobium</taxon>
    </lineage>
</organism>
<evidence type="ECO:0000313" key="3">
    <source>
        <dbReference type="Proteomes" id="UP000190675"/>
    </source>
</evidence>
<proteinExistence type="predicted"/>
<name>A0A1M5TRQ4_9BRAD</name>
<gene>
    <name evidence="2" type="ORF">SAMN05444169_7938</name>
</gene>
<protein>
    <submittedName>
        <fullName evidence="2">Uncharacterized protein</fullName>
    </submittedName>
</protein>
<dbReference type="Proteomes" id="UP000190675">
    <property type="component" value="Chromosome I"/>
</dbReference>
<feature type="chain" id="PRO_5012432038" evidence="1">
    <location>
        <begin position="25"/>
        <end position="156"/>
    </location>
</feature>
<feature type="signal peptide" evidence="1">
    <location>
        <begin position="1"/>
        <end position="24"/>
    </location>
</feature>
<accession>A0A1M5TRQ4</accession>